<keyword evidence="6" id="KW-1185">Reference proteome</keyword>
<gene>
    <name evidence="5" type="ORF">C1H46_021384</name>
</gene>
<protein>
    <submittedName>
        <fullName evidence="5">Uncharacterized protein</fullName>
    </submittedName>
</protein>
<reference evidence="5 6" key="1">
    <citation type="journal article" date="2019" name="G3 (Bethesda)">
        <title>Sequencing of a Wild Apple (Malus baccata) Genome Unravels the Differences Between Cultivated and Wild Apple Species Regarding Disease Resistance and Cold Tolerance.</title>
        <authorList>
            <person name="Chen X."/>
        </authorList>
    </citation>
    <scope>NUCLEOTIDE SEQUENCE [LARGE SCALE GENOMIC DNA]</scope>
    <source>
        <strain evidence="6">cv. Shandingzi</strain>
        <tissue evidence="5">Leaves</tissue>
    </source>
</reference>
<feature type="region of interest" description="Disordered" evidence="4">
    <location>
        <begin position="106"/>
        <end position="189"/>
    </location>
</feature>
<dbReference type="InterPro" id="IPR047242">
    <property type="entry name" value="CDC5L/Cef1"/>
</dbReference>
<keyword evidence="2" id="KW-0539">Nucleus</keyword>
<evidence type="ECO:0000256" key="3">
    <source>
        <dbReference type="SAM" id="Coils"/>
    </source>
</evidence>
<dbReference type="GO" id="GO:0003677">
    <property type="term" value="F:DNA binding"/>
    <property type="evidence" value="ECO:0007669"/>
    <property type="project" value="UniProtKB-KW"/>
</dbReference>
<name>A0A540M2D2_MALBA</name>
<sequence length="202" mass="22413">MRAKEGLWPKIEEPFKQMDTAAKEVECFKALQKQERLAATHRINNIWEEVQNQKELERQLQKRYGNLVGEVERVQQRMDELRTEAEKHEIAARNSDLELAEAAGNVTENPDPVTASNELGNAVPGGASDGEATNHQIDGVQEQASTGPEGDMDIDAKKVLATPAEDVNLPDNMPSSVEEGDNVSDSVLATENLKEKLRCHRT</sequence>
<proteinExistence type="predicted"/>
<evidence type="ECO:0000256" key="2">
    <source>
        <dbReference type="ARBA" id="ARBA00023242"/>
    </source>
</evidence>
<keyword evidence="1" id="KW-0238">DNA-binding</keyword>
<keyword evidence="3" id="KW-0175">Coiled coil</keyword>
<dbReference type="GO" id="GO:0000974">
    <property type="term" value="C:Prp19 complex"/>
    <property type="evidence" value="ECO:0007669"/>
    <property type="project" value="InterPro"/>
</dbReference>
<dbReference type="GO" id="GO:0000398">
    <property type="term" value="P:mRNA splicing, via spliceosome"/>
    <property type="evidence" value="ECO:0007669"/>
    <property type="project" value="InterPro"/>
</dbReference>
<evidence type="ECO:0000256" key="1">
    <source>
        <dbReference type="ARBA" id="ARBA00023125"/>
    </source>
</evidence>
<evidence type="ECO:0000313" key="5">
    <source>
        <dbReference type="EMBL" id="TQD92904.1"/>
    </source>
</evidence>
<dbReference type="PANTHER" id="PTHR45885:SF1">
    <property type="entry name" value="CELL DIVISION CYCLE 5-LIKE PROTEIN"/>
    <property type="match status" value="1"/>
</dbReference>
<dbReference type="EMBL" id="VIEB01000380">
    <property type="protein sequence ID" value="TQD92904.1"/>
    <property type="molecule type" value="Genomic_DNA"/>
</dbReference>
<comment type="caution">
    <text evidence="5">The sequence shown here is derived from an EMBL/GenBank/DDBJ whole genome shotgun (WGS) entry which is preliminary data.</text>
</comment>
<evidence type="ECO:0000313" key="6">
    <source>
        <dbReference type="Proteomes" id="UP000315295"/>
    </source>
</evidence>
<feature type="coiled-coil region" evidence="3">
    <location>
        <begin position="64"/>
        <end position="98"/>
    </location>
</feature>
<dbReference type="Proteomes" id="UP000315295">
    <property type="component" value="Unassembled WGS sequence"/>
</dbReference>
<evidence type="ECO:0000256" key="4">
    <source>
        <dbReference type="SAM" id="MobiDB-lite"/>
    </source>
</evidence>
<feature type="compositionally biased region" description="Polar residues" evidence="4">
    <location>
        <begin position="131"/>
        <end position="146"/>
    </location>
</feature>
<dbReference type="AlphaFoldDB" id="A0A540M2D2"/>
<dbReference type="STRING" id="106549.A0A540M2D2"/>
<accession>A0A540M2D2</accession>
<dbReference type="PANTHER" id="PTHR45885">
    <property type="entry name" value="CELL DIVISION CYCLE 5-LIKE PROTEIN"/>
    <property type="match status" value="1"/>
</dbReference>
<dbReference type="GO" id="GO:0005681">
    <property type="term" value="C:spliceosomal complex"/>
    <property type="evidence" value="ECO:0007669"/>
    <property type="project" value="TreeGrafter"/>
</dbReference>
<organism evidence="5 6">
    <name type="scientific">Malus baccata</name>
    <name type="common">Siberian crab apple</name>
    <name type="synonym">Pyrus baccata</name>
    <dbReference type="NCBI Taxonomy" id="106549"/>
    <lineage>
        <taxon>Eukaryota</taxon>
        <taxon>Viridiplantae</taxon>
        <taxon>Streptophyta</taxon>
        <taxon>Embryophyta</taxon>
        <taxon>Tracheophyta</taxon>
        <taxon>Spermatophyta</taxon>
        <taxon>Magnoliopsida</taxon>
        <taxon>eudicotyledons</taxon>
        <taxon>Gunneridae</taxon>
        <taxon>Pentapetalae</taxon>
        <taxon>rosids</taxon>
        <taxon>fabids</taxon>
        <taxon>Rosales</taxon>
        <taxon>Rosaceae</taxon>
        <taxon>Amygdaloideae</taxon>
        <taxon>Maleae</taxon>
        <taxon>Malus</taxon>
    </lineage>
</organism>